<keyword evidence="1" id="KW-0472">Membrane</keyword>
<name>A0ABP9EQ04_9GAMM</name>
<evidence type="ECO:0000313" key="3">
    <source>
        <dbReference type="Proteomes" id="UP001499988"/>
    </source>
</evidence>
<keyword evidence="3" id="KW-1185">Reference proteome</keyword>
<organism evidence="2 3">
    <name type="scientific">Ferrimonas pelagia</name>
    <dbReference type="NCBI Taxonomy" id="1177826"/>
    <lineage>
        <taxon>Bacteria</taxon>
        <taxon>Pseudomonadati</taxon>
        <taxon>Pseudomonadota</taxon>
        <taxon>Gammaproteobacteria</taxon>
        <taxon>Alteromonadales</taxon>
        <taxon>Ferrimonadaceae</taxon>
        <taxon>Ferrimonas</taxon>
    </lineage>
</organism>
<protein>
    <submittedName>
        <fullName evidence="2">Uncharacterized protein</fullName>
    </submittedName>
</protein>
<reference evidence="3" key="1">
    <citation type="journal article" date="2019" name="Int. J. Syst. Evol. Microbiol.">
        <title>The Global Catalogue of Microorganisms (GCM) 10K type strain sequencing project: providing services to taxonomists for standard genome sequencing and annotation.</title>
        <authorList>
            <consortium name="The Broad Institute Genomics Platform"/>
            <consortium name="The Broad Institute Genome Sequencing Center for Infectious Disease"/>
            <person name="Wu L."/>
            <person name="Ma J."/>
        </authorList>
    </citation>
    <scope>NUCLEOTIDE SEQUENCE [LARGE SCALE GENOMIC DNA]</scope>
    <source>
        <strain evidence="3">JCM 18401</strain>
    </source>
</reference>
<gene>
    <name evidence="2" type="ORF">GCM10023333_15900</name>
</gene>
<dbReference type="EMBL" id="BAABJZ010000023">
    <property type="protein sequence ID" value="GAA4882532.1"/>
    <property type="molecule type" value="Genomic_DNA"/>
</dbReference>
<dbReference type="RefSeq" id="WP_345334820.1">
    <property type="nucleotide sequence ID" value="NZ_BAABJZ010000023.1"/>
</dbReference>
<feature type="transmembrane region" description="Helical" evidence="1">
    <location>
        <begin position="6"/>
        <end position="25"/>
    </location>
</feature>
<evidence type="ECO:0000256" key="1">
    <source>
        <dbReference type="SAM" id="Phobius"/>
    </source>
</evidence>
<dbReference type="Proteomes" id="UP001499988">
    <property type="component" value="Unassembled WGS sequence"/>
</dbReference>
<evidence type="ECO:0000313" key="2">
    <source>
        <dbReference type="EMBL" id="GAA4882532.1"/>
    </source>
</evidence>
<comment type="caution">
    <text evidence="2">The sequence shown here is derived from an EMBL/GenBank/DDBJ whole genome shotgun (WGS) entry which is preliminary data.</text>
</comment>
<proteinExistence type="predicted"/>
<sequence>MLTLIQTGFMLTGLILVLATLTLYLRRTQQWQALWQIWVGQLRDLNITEFRCYRSGILLLFIGILIRIINLTLYGA</sequence>
<accession>A0ABP9EQ04</accession>
<feature type="transmembrane region" description="Helical" evidence="1">
    <location>
        <begin position="57"/>
        <end position="75"/>
    </location>
</feature>
<keyword evidence="1" id="KW-1133">Transmembrane helix</keyword>
<keyword evidence="1" id="KW-0812">Transmembrane</keyword>